<proteinExistence type="predicted"/>
<sequence>MKSEEIYLLLCLIKKHGFDSEFRKKIVEISEELGVSTNTVSSLFSALKASQCIKIRELYALKGRGKNCYELTDKVLLSHDDFGILPKVMATQNPAIIRLLGNELSNLLEKTQPQINDSDGIKKRQPFRASNRLFLTLLLLHSNELGVIEEMSSTRIRKMMGYISAERFKSQLTTLKKLGLVKRHIAGMTGKELFGRTKGSYYLNIEHPFLKDSFEVVSSFLLDFNHIPYDYNESTEVTCLIHAYRDTRDINKKATHIGKLNLYQWSEVMGRVMDEFSTRSVIHLFRNKTFHDHLHQWVCQVASEIMLHPFERITDIKVNRCSDRFIQLLSLSKSVPLTKQQKVIEALPPAQRTKRLLDDSLFINDVLSIDDKAEGSALLYWQHVVLTRLILTLGFNMAERYKKLLKLSGLGEQRINQCVVVPVAAFEEFCFQYTIRFTLGDGKRQNVKLLVDKDEEVTLLIAEKVQGVDPKISIQDIKKIFVPKLASQQS</sequence>
<reference evidence="1 2" key="1">
    <citation type="submission" date="2018-08" db="EMBL/GenBank/DDBJ databases">
        <title>Vibrio harveyi strains pathogenic to white snook Centropomus viridis Lockington (1877) and potential probiotic bacteria.</title>
        <authorList>
            <person name="Soto-Rodriguez S."/>
            <person name="Gomez-Gil B."/>
            <person name="Lozano-Olvera R."/>
        </authorList>
    </citation>
    <scope>NUCLEOTIDE SEQUENCE [LARGE SCALE GENOMIC DNA]</scope>
    <source>
        <strain evidence="1 2">CAIM 1508</strain>
    </source>
</reference>
<comment type="caution">
    <text evidence="1">The sequence shown here is derived from an EMBL/GenBank/DDBJ whole genome shotgun (WGS) entry which is preliminary data.</text>
</comment>
<dbReference type="RefSeq" id="WP_017188460.1">
    <property type="nucleotide sequence ID" value="NZ_JAIULD010000010.1"/>
</dbReference>
<gene>
    <name evidence="1" type="ORF">DS957_020870</name>
</gene>
<evidence type="ECO:0000313" key="2">
    <source>
        <dbReference type="Proteomes" id="UP000253437"/>
    </source>
</evidence>
<evidence type="ECO:0000313" key="1">
    <source>
        <dbReference type="EMBL" id="RIW07440.1"/>
    </source>
</evidence>
<accession>A0A8B3DE42</accession>
<dbReference type="Proteomes" id="UP000253437">
    <property type="component" value="Unassembled WGS sequence"/>
</dbReference>
<name>A0A8B3DE42_VIBHA</name>
<organism evidence="1 2">
    <name type="scientific">Vibrio harveyi</name>
    <name type="common">Beneckea harveyi</name>
    <dbReference type="NCBI Taxonomy" id="669"/>
    <lineage>
        <taxon>Bacteria</taxon>
        <taxon>Pseudomonadati</taxon>
        <taxon>Pseudomonadota</taxon>
        <taxon>Gammaproteobacteria</taxon>
        <taxon>Vibrionales</taxon>
        <taxon>Vibrionaceae</taxon>
        <taxon>Vibrio</taxon>
    </lineage>
</organism>
<dbReference type="EMBL" id="QOUW02000108">
    <property type="protein sequence ID" value="RIW07440.1"/>
    <property type="molecule type" value="Genomic_DNA"/>
</dbReference>
<dbReference type="AlphaFoldDB" id="A0A8B3DE42"/>
<protein>
    <submittedName>
        <fullName evidence="1">Uncharacterized protein</fullName>
    </submittedName>
</protein>